<evidence type="ECO:0000256" key="7">
    <source>
        <dbReference type="RuleBase" id="RU363032"/>
    </source>
</evidence>
<keyword evidence="6 7" id="KW-0472">Membrane</keyword>
<keyword evidence="4 7" id="KW-0812">Transmembrane</keyword>
<comment type="caution">
    <text evidence="9">The sequence shown here is derived from an EMBL/GenBank/DDBJ whole genome shotgun (WGS) entry which is preliminary data.</text>
</comment>
<dbReference type="InterPro" id="IPR035906">
    <property type="entry name" value="MetI-like_sf"/>
</dbReference>
<evidence type="ECO:0000256" key="3">
    <source>
        <dbReference type="ARBA" id="ARBA00022475"/>
    </source>
</evidence>
<dbReference type="EMBL" id="DTIN01000008">
    <property type="protein sequence ID" value="HFX12643.1"/>
    <property type="molecule type" value="Genomic_DNA"/>
</dbReference>
<protein>
    <submittedName>
        <fullName evidence="9">Carbohydrate ABC transporter permease</fullName>
    </submittedName>
</protein>
<dbReference type="PANTHER" id="PTHR43744">
    <property type="entry name" value="ABC TRANSPORTER PERMEASE PROTEIN MG189-RELATED-RELATED"/>
    <property type="match status" value="1"/>
</dbReference>
<keyword evidence="5 7" id="KW-1133">Transmembrane helix</keyword>
<feature type="transmembrane region" description="Helical" evidence="7">
    <location>
        <begin position="185"/>
        <end position="210"/>
    </location>
</feature>
<evidence type="ECO:0000256" key="1">
    <source>
        <dbReference type="ARBA" id="ARBA00004651"/>
    </source>
</evidence>
<keyword evidence="2 7" id="KW-0813">Transport</keyword>
<feature type="transmembrane region" description="Helical" evidence="7">
    <location>
        <begin position="109"/>
        <end position="133"/>
    </location>
</feature>
<dbReference type="Gene3D" id="1.10.3720.10">
    <property type="entry name" value="MetI-like"/>
    <property type="match status" value="1"/>
</dbReference>
<accession>A0A7C3RJJ5</accession>
<evidence type="ECO:0000256" key="2">
    <source>
        <dbReference type="ARBA" id="ARBA00022448"/>
    </source>
</evidence>
<reference evidence="9" key="1">
    <citation type="journal article" date="2020" name="mSystems">
        <title>Genome- and Community-Level Interaction Insights into Carbon Utilization and Element Cycling Functions of Hydrothermarchaeota in Hydrothermal Sediment.</title>
        <authorList>
            <person name="Zhou Z."/>
            <person name="Liu Y."/>
            <person name="Xu W."/>
            <person name="Pan J."/>
            <person name="Luo Z.H."/>
            <person name="Li M."/>
        </authorList>
    </citation>
    <scope>NUCLEOTIDE SEQUENCE [LARGE SCALE GENOMIC DNA]</scope>
    <source>
        <strain evidence="9">SpSt-81</strain>
    </source>
</reference>
<dbReference type="Pfam" id="PF00528">
    <property type="entry name" value="BPD_transp_1"/>
    <property type="match status" value="1"/>
</dbReference>
<evidence type="ECO:0000256" key="6">
    <source>
        <dbReference type="ARBA" id="ARBA00023136"/>
    </source>
</evidence>
<feature type="transmembrane region" description="Helical" evidence="7">
    <location>
        <begin position="78"/>
        <end position="97"/>
    </location>
</feature>
<comment type="subcellular location">
    <subcellularLocation>
        <location evidence="1 7">Cell membrane</location>
        <topology evidence="1 7">Multi-pass membrane protein</topology>
    </subcellularLocation>
</comment>
<feature type="transmembrane region" description="Helical" evidence="7">
    <location>
        <begin position="244"/>
        <end position="265"/>
    </location>
</feature>
<evidence type="ECO:0000256" key="4">
    <source>
        <dbReference type="ARBA" id="ARBA00022692"/>
    </source>
</evidence>
<dbReference type="SUPFAM" id="SSF161098">
    <property type="entry name" value="MetI-like"/>
    <property type="match status" value="1"/>
</dbReference>
<dbReference type="GO" id="GO:0055085">
    <property type="term" value="P:transmembrane transport"/>
    <property type="evidence" value="ECO:0007669"/>
    <property type="project" value="InterPro"/>
</dbReference>
<sequence>MIKKTLTFYVIYYILISIFAFVMIYPLLWLIGSSFKTHQEIFSDMTSLIPKKFTIENYIEGWEGFGGITFATFFKNSFILSTGVTIGIVISSTMIAYGLSRIAFPGRNFWFTTIMLTLLLPGQVLIVPRYILFYKLGWVNSFKPLIVPAFFGGPFFIFLMMQFIRGIPYEYDEAASIDGASKYQIFWYIILPGLKPALITSVIFAFYWTWDDFMGPLLYLNKPELYPVALALKAFADPTTITNWGAVFAMSVLSLIPIFIIFIFFQKYMETGIATTSVSKL</sequence>
<evidence type="ECO:0000259" key="8">
    <source>
        <dbReference type="PROSITE" id="PS50928"/>
    </source>
</evidence>
<gene>
    <name evidence="9" type="ORF">ENW00_00550</name>
</gene>
<dbReference type="GO" id="GO:0005886">
    <property type="term" value="C:plasma membrane"/>
    <property type="evidence" value="ECO:0007669"/>
    <property type="project" value="UniProtKB-SubCell"/>
</dbReference>
<dbReference type="AlphaFoldDB" id="A0A7C3RJJ5"/>
<evidence type="ECO:0000313" key="9">
    <source>
        <dbReference type="EMBL" id="HFX12643.1"/>
    </source>
</evidence>
<dbReference type="PROSITE" id="PS50928">
    <property type="entry name" value="ABC_TM1"/>
    <property type="match status" value="1"/>
</dbReference>
<evidence type="ECO:0000256" key="5">
    <source>
        <dbReference type="ARBA" id="ARBA00022989"/>
    </source>
</evidence>
<feature type="transmembrane region" description="Helical" evidence="7">
    <location>
        <begin position="145"/>
        <end position="164"/>
    </location>
</feature>
<comment type="similarity">
    <text evidence="7">Belongs to the binding-protein-dependent transport system permease family.</text>
</comment>
<dbReference type="CDD" id="cd06261">
    <property type="entry name" value="TM_PBP2"/>
    <property type="match status" value="1"/>
</dbReference>
<organism evidence="9">
    <name type="scientific">Dictyoglomus thermophilum</name>
    <dbReference type="NCBI Taxonomy" id="14"/>
    <lineage>
        <taxon>Bacteria</taxon>
        <taxon>Pseudomonadati</taxon>
        <taxon>Dictyoglomota</taxon>
        <taxon>Dictyoglomia</taxon>
        <taxon>Dictyoglomales</taxon>
        <taxon>Dictyoglomaceae</taxon>
        <taxon>Dictyoglomus</taxon>
    </lineage>
</organism>
<keyword evidence="3" id="KW-1003">Cell membrane</keyword>
<name>A0A7C3RJJ5_DICTH</name>
<proteinExistence type="inferred from homology"/>
<dbReference type="InterPro" id="IPR000515">
    <property type="entry name" value="MetI-like"/>
</dbReference>
<dbReference type="PANTHER" id="PTHR43744:SF6">
    <property type="entry name" value="ABC TRANSPORTER PERMEASE PROTEIN YESQ-RELATED"/>
    <property type="match status" value="1"/>
</dbReference>
<feature type="transmembrane region" description="Helical" evidence="7">
    <location>
        <begin position="12"/>
        <end position="32"/>
    </location>
</feature>
<feature type="domain" description="ABC transmembrane type-1" evidence="8">
    <location>
        <begin position="74"/>
        <end position="265"/>
    </location>
</feature>